<evidence type="ECO:0000259" key="2">
    <source>
        <dbReference type="Pfam" id="PF18540"/>
    </source>
</evidence>
<comment type="caution">
    <text evidence="3">The sequence shown here is derived from an EMBL/GenBank/DDBJ whole genome shotgun (WGS) entry which is preliminary data.</text>
</comment>
<proteinExistence type="predicted"/>
<dbReference type="Proteomes" id="UP000250583">
    <property type="component" value="Unassembled WGS sequence"/>
</dbReference>
<protein>
    <recommendedName>
        <fullName evidence="2">DUF5626 domain-containing protein</fullName>
    </recommendedName>
</protein>
<evidence type="ECO:0000313" key="4">
    <source>
        <dbReference type="Proteomes" id="UP000250583"/>
    </source>
</evidence>
<organism evidence="3 4">
    <name type="scientific">Faecalibacterium prausnitzii</name>
    <dbReference type="NCBI Taxonomy" id="853"/>
    <lineage>
        <taxon>Bacteria</taxon>
        <taxon>Bacillati</taxon>
        <taxon>Bacillota</taxon>
        <taxon>Clostridia</taxon>
        <taxon>Eubacteriales</taxon>
        <taxon>Oscillospiraceae</taxon>
        <taxon>Faecalibacterium</taxon>
    </lineage>
</organism>
<dbReference type="InterPro" id="IPR040491">
    <property type="entry name" value="DUF5626"/>
</dbReference>
<gene>
    <name evidence="3" type="ORF">C4N22_07325</name>
</gene>
<sequence>MTLRKRLISLCMVMVLVFSLSAVCASAAQEAVAEQPTVSMSFDLDNRVKHEKTVRLPDGSIAKITAEPINTGRALSGVWKITGTNGLATMEYWIELEKAGLYTKIKRTWGLAITGIMTSYEDAKINVVRQMESPVLPAVVEGYAKFTYFDNPVVTLWTKSGGVRASISGNQITTELY</sequence>
<dbReference type="Pfam" id="PF18540">
    <property type="entry name" value="DUF5626"/>
    <property type="match status" value="1"/>
</dbReference>
<dbReference type="EMBL" id="PRLE01000003">
    <property type="protein sequence ID" value="RAW59525.1"/>
    <property type="molecule type" value="Genomic_DNA"/>
</dbReference>
<feature type="domain" description="DUF5626" evidence="2">
    <location>
        <begin position="43"/>
        <end position="174"/>
    </location>
</feature>
<accession>A0A329UDC8</accession>
<evidence type="ECO:0000256" key="1">
    <source>
        <dbReference type="SAM" id="SignalP"/>
    </source>
</evidence>
<reference evidence="3 4" key="1">
    <citation type="submission" date="2018-02" db="EMBL/GenBank/DDBJ databases">
        <title>Complete genome sequencing of Faecalibacterium prausnitzii strains isolated from the human gut.</title>
        <authorList>
            <person name="Fitzgerald B.C."/>
            <person name="Shkoporov A.N."/>
            <person name="Ross P.R."/>
            <person name="Hill C."/>
        </authorList>
    </citation>
    <scope>NUCLEOTIDE SEQUENCE [LARGE SCALE GENOMIC DNA]</scope>
    <source>
        <strain evidence="3 4">APC923/61-1</strain>
    </source>
</reference>
<feature type="signal peptide" evidence="1">
    <location>
        <begin position="1"/>
        <end position="27"/>
    </location>
</feature>
<feature type="chain" id="PRO_5016239677" description="DUF5626 domain-containing protein" evidence="1">
    <location>
        <begin position="28"/>
        <end position="177"/>
    </location>
</feature>
<dbReference type="Gene3D" id="2.60.40.3860">
    <property type="match status" value="1"/>
</dbReference>
<keyword evidence="1" id="KW-0732">Signal</keyword>
<dbReference type="AlphaFoldDB" id="A0A329UDC8"/>
<name>A0A329UDC8_9FIRM</name>
<evidence type="ECO:0000313" key="3">
    <source>
        <dbReference type="EMBL" id="RAW59525.1"/>
    </source>
</evidence>
<dbReference type="OrthoDB" id="9883587at2"/>
<dbReference type="RefSeq" id="WP_112148498.1">
    <property type="nucleotide sequence ID" value="NZ_JANFZK010000015.1"/>
</dbReference>